<evidence type="ECO:0000313" key="1">
    <source>
        <dbReference type="EMBL" id="PNW75933.1"/>
    </source>
</evidence>
<evidence type="ECO:0000313" key="2">
    <source>
        <dbReference type="Proteomes" id="UP000006906"/>
    </source>
</evidence>
<keyword evidence="2" id="KW-1185">Reference proteome</keyword>
<sequence length="353" mass="38936">MLTQPQNCTGWPEPRFWIEAQLWWTDVGQNVSSDSRHFHIGGCMPYNQTLSGKVTFDILAQLHNNQDHIFKEIYFLAPLPSNATGIVLDTSNHKIGTTGPIKFGCSQLTCMNVYRIEVDTSLISQDCTSALRLRAETALADGVQPNLDVGNGYVYAPELSFKVHISNGNPACPVRYSPDYVPEVPTIAAGFNDFPWSYTRLSVFKDALPTKPLSGNWTIRQLMSFDQRLFNRVSPPVAPVTRSFVTLNPKFHVVDPATGIAMPILGSIQLDVDDMIYRNLVIDTTKLPNGRSIFFFRSDAFVEPGTILPDTIPWLPGVNHTFSGGKPHPGGTSSAVLAFAFFVNNPIPSTSTS</sequence>
<gene>
    <name evidence="1" type="ORF">CHLRE_12g554350v5</name>
</gene>
<dbReference type="PaxDb" id="3055-EDP02968"/>
<dbReference type="OrthoDB" id="522131at2759"/>
<dbReference type="ExpressionAtlas" id="A0A2K3D5W8">
    <property type="expression patterns" value="baseline and differential"/>
</dbReference>
<dbReference type="GeneID" id="5719714"/>
<name>A0A2K3D5W8_CHLRE</name>
<dbReference type="KEGG" id="cre:CHLRE_12g554350v5"/>
<dbReference type="EMBL" id="CM008973">
    <property type="protein sequence ID" value="PNW75933.1"/>
    <property type="molecule type" value="Genomic_DNA"/>
</dbReference>
<dbReference type="Proteomes" id="UP000006906">
    <property type="component" value="Chromosome 12"/>
</dbReference>
<dbReference type="AlphaFoldDB" id="A0A2K3D5W8"/>
<proteinExistence type="predicted"/>
<accession>A0A2K3D5W8</accession>
<organism evidence="1 2">
    <name type="scientific">Chlamydomonas reinhardtii</name>
    <name type="common">Chlamydomonas smithii</name>
    <dbReference type="NCBI Taxonomy" id="3055"/>
    <lineage>
        <taxon>Eukaryota</taxon>
        <taxon>Viridiplantae</taxon>
        <taxon>Chlorophyta</taxon>
        <taxon>core chlorophytes</taxon>
        <taxon>Chlorophyceae</taxon>
        <taxon>CS clade</taxon>
        <taxon>Chlamydomonadales</taxon>
        <taxon>Chlamydomonadaceae</taxon>
        <taxon>Chlamydomonas</taxon>
    </lineage>
</organism>
<protein>
    <submittedName>
        <fullName evidence="1">Uncharacterized protein</fullName>
    </submittedName>
</protein>
<dbReference type="RefSeq" id="XP_042918932.1">
    <property type="nucleotide sequence ID" value="XM_043069063.1"/>
</dbReference>
<reference evidence="1 2" key="1">
    <citation type="journal article" date="2007" name="Science">
        <title>The Chlamydomonas genome reveals the evolution of key animal and plant functions.</title>
        <authorList>
            <person name="Merchant S.S."/>
            <person name="Prochnik S.E."/>
            <person name="Vallon O."/>
            <person name="Harris E.H."/>
            <person name="Karpowicz S.J."/>
            <person name="Witman G.B."/>
            <person name="Terry A."/>
            <person name="Salamov A."/>
            <person name="Fritz-Laylin L.K."/>
            <person name="Marechal-Drouard L."/>
            <person name="Marshall W.F."/>
            <person name="Qu L.H."/>
            <person name="Nelson D.R."/>
            <person name="Sanderfoot A.A."/>
            <person name="Spalding M.H."/>
            <person name="Kapitonov V.V."/>
            <person name="Ren Q."/>
            <person name="Ferris P."/>
            <person name="Lindquist E."/>
            <person name="Shapiro H."/>
            <person name="Lucas S.M."/>
            <person name="Grimwood J."/>
            <person name="Schmutz J."/>
            <person name="Cardol P."/>
            <person name="Cerutti H."/>
            <person name="Chanfreau G."/>
            <person name="Chen C.L."/>
            <person name="Cognat V."/>
            <person name="Croft M.T."/>
            <person name="Dent R."/>
            <person name="Dutcher S."/>
            <person name="Fernandez E."/>
            <person name="Fukuzawa H."/>
            <person name="Gonzalez-Ballester D."/>
            <person name="Gonzalez-Halphen D."/>
            <person name="Hallmann A."/>
            <person name="Hanikenne M."/>
            <person name="Hippler M."/>
            <person name="Inwood W."/>
            <person name="Jabbari K."/>
            <person name="Kalanon M."/>
            <person name="Kuras R."/>
            <person name="Lefebvre P.A."/>
            <person name="Lemaire S.D."/>
            <person name="Lobanov A.V."/>
            <person name="Lohr M."/>
            <person name="Manuell A."/>
            <person name="Meier I."/>
            <person name="Mets L."/>
            <person name="Mittag M."/>
            <person name="Mittelmeier T."/>
            <person name="Moroney J.V."/>
            <person name="Moseley J."/>
            <person name="Napoli C."/>
            <person name="Nedelcu A.M."/>
            <person name="Niyogi K."/>
            <person name="Novoselov S.V."/>
            <person name="Paulsen I.T."/>
            <person name="Pazour G."/>
            <person name="Purton S."/>
            <person name="Ral J.P."/>
            <person name="Riano-Pachon D.M."/>
            <person name="Riekhof W."/>
            <person name="Rymarquis L."/>
            <person name="Schroda M."/>
            <person name="Stern D."/>
            <person name="Umen J."/>
            <person name="Willows R."/>
            <person name="Wilson N."/>
            <person name="Zimmer S.L."/>
            <person name="Allmer J."/>
            <person name="Balk J."/>
            <person name="Bisova K."/>
            <person name="Chen C.J."/>
            <person name="Elias M."/>
            <person name="Gendler K."/>
            <person name="Hauser C."/>
            <person name="Lamb M.R."/>
            <person name="Ledford H."/>
            <person name="Long J.C."/>
            <person name="Minagawa J."/>
            <person name="Page M.D."/>
            <person name="Pan J."/>
            <person name="Pootakham W."/>
            <person name="Roje S."/>
            <person name="Rose A."/>
            <person name="Stahlberg E."/>
            <person name="Terauchi A.M."/>
            <person name="Yang P."/>
            <person name="Ball S."/>
            <person name="Bowler C."/>
            <person name="Dieckmann C.L."/>
            <person name="Gladyshev V.N."/>
            <person name="Green P."/>
            <person name="Jorgensen R."/>
            <person name="Mayfield S."/>
            <person name="Mueller-Roeber B."/>
            <person name="Rajamani S."/>
            <person name="Sayre R.T."/>
            <person name="Brokstein P."/>
            <person name="Dubchak I."/>
            <person name="Goodstein D."/>
            <person name="Hornick L."/>
            <person name="Huang Y.W."/>
            <person name="Jhaveri J."/>
            <person name="Luo Y."/>
            <person name="Martinez D."/>
            <person name="Ngau W.C."/>
            <person name="Otillar B."/>
            <person name="Poliakov A."/>
            <person name="Porter A."/>
            <person name="Szajkowski L."/>
            <person name="Werner G."/>
            <person name="Zhou K."/>
            <person name="Grigoriev I.V."/>
            <person name="Rokhsar D.S."/>
            <person name="Grossman A.R."/>
        </authorList>
    </citation>
    <scope>NUCLEOTIDE SEQUENCE [LARGE SCALE GENOMIC DNA]</scope>
    <source>
        <strain evidence="2">CC-503</strain>
    </source>
</reference>
<dbReference type="OMA" id="EPRFWIE"/>
<dbReference type="Gramene" id="PNW75933">
    <property type="protein sequence ID" value="PNW75933"/>
    <property type="gene ID" value="CHLRE_12g554350v5"/>
</dbReference>
<dbReference type="InParanoid" id="A0A2K3D5W8"/>